<organism evidence="2 3">
    <name type="scientific">Cercospora berteroae</name>
    <dbReference type="NCBI Taxonomy" id="357750"/>
    <lineage>
        <taxon>Eukaryota</taxon>
        <taxon>Fungi</taxon>
        <taxon>Dikarya</taxon>
        <taxon>Ascomycota</taxon>
        <taxon>Pezizomycotina</taxon>
        <taxon>Dothideomycetes</taxon>
        <taxon>Dothideomycetidae</taxon>
        <taxon>Mycosphaerellales</taxon>
        <taxon>Mycosphaerellaceae</taxon>
        <taxon>Cercospora</taxon>
    </lineage>
</organism>
<proteinExistence type="predicted"/>
<evidence type="ECO:0000313" key="2">
    <source>
        <dbReference type="EMBL" id="PPJ55182.1"/>
    </source>
</evidence>
<dbReference type="Proteomes" id="UP000237631">
    <property type="component" value="Unassembled WGS sequence"/>
</dbReference>
<accession>A0A2S6C635</accession>
<sequence>MPPEANAASVPRAGRPPATKDEINKIRQTLCRKSGLTAGSDFTTTKKPDEPYARAGEELRMWQHDFSTARGQREVPDAFSLVEFTFPAEFGMNFTTKAEVLADYQMDNQFSHLPNEASKITRLHPPGRRHIMSRMIVEQARLMKETPDLRTMATEDIEIGQADPQALGAHGG</sequence>
<comment type="caution">
    <text evidence="2">The sequence shown here is derived from an EMBL/GenBank/DDBJ whole genome shotgun (WGS) entry which is preliminary data.</text>
</comment>
<evidence type="ECO:0000313" key="3">
    <source>
        <dbReference type="Proteomes" id="UP000237631"/>
    </source>
</evidence>
<dbReference type="AlphaFoldDB" id="A0A2S6C635"/>
<feature type="region of interest" description="Disordered" evidence="1">
    <location>
        <begin position="1"/>
        <end position="24"/>
    </location>
</feature>
<gene>
    <name evidence="2" type="ORF">CBER1_05407</name>
</gene>
<reference evidence="3" key="1">
    <citation type="journal article" date="2017" name="bioRxiv">
        <title>Conservation of a gene cluster reveals novel cercosporin biosynthetic mechanisms and extends production to the genus Colletotrichum.</title>
        <authorList>
            <person name="de Jonge R."/>
            <person name="Ebert M.K."/>
            <person name="Huitt-Roehl C.R."/>
            <person name="Pal P."/>
            <person name="Suttle J.C."/>
            <person name="Spanner R.E."/>
            <person name="Neubauer J.D."/>
            <person name="Jurick W.M.II."/>
            <person name="Stott K.A."/>
            <person name="Secor G.A."/>
            <person name="Thomma B.P.H.J."/>
            <person name="Van de Peer Y."/>
            <person name="Townsend C.A."/>
            <person name="Bolton M.D."/>
        </authorList>
    </citation>
    <scope>NUCLEOTIDE SEQUENCE [LARGE SCALE GENOMIC DNA]</scope>
    <source>
        <strain evidence="3">CBS538.71</strain>
    </source>
</reference>
<protein>
    <submittedName>
        <fullName evidence="2">Uncharacterized protein</fullName>
    </submittedName>
</protein>
<dbReference type="EMBL" id="PNEN01000547">
    <property type="protein sequence ID" value="PPJ55182.1"/>
    <property type="molecule type" value="Genomic_DNA"/>
</dbReference>
<evidence type="ECO:0000256" key="1">
    <source>
        <dbReference type="SAM" id="MobiDB-lite"/>
    </source>
</evidence>
<keyword evidence="3" id="KW-1185">Reference proteome</keyword>
<name>A0A2S6C635_9PEZI</name>